<dbReference type="GO" id="GO:0016811">
    <property type="term" value="F:hydrolase activity, acting on carbon-nitrogen (but not peptide) bonds, in linear amides"/>
    <property type="evidence" value="ECO:0007669"/>
    <property type="project" value="InterPro"/>
</dbReference>
<evidence type="ECO:0000256" key="5">
    <source>
        <dbReference type="PIRSR" id="PIRSR001227-2"/>
    </source>
</evidence>
<feature type="non-terminal residue" evidence="6">
    <location>
        <position position="748"/>
    </location>
</feature>
<dbReference type="Gene3D" id="1.10.1400.10">
    <property type="match status" value="1"/>
</dbReference>
<evidence type="ECO:0000313" key="6">
    <source>
        <dbReference type="EMBL" id="TWW10827.1"/>
    </source>
</evidence>
<reference evidence="6 7" key="2">
    <citation type="submission" date="2019-08" db="EMBL/GenBank/DDBJ databases">
        <authorList>
            <person name="Henke P."/>
        </authorList>
    </citation>
    <scope>NUCLEOTIDE SEQUENCE [LARGE SCALE GENOMIC DNA]</scope>
    <source>
        <strain evidence="6">Phe10_nw2017</strain>
    </source>
</reference>
<keyword evidence="5" id="KW-0106">Calcium</keyword>
<proteinExistence type="inferred from homology"/>
<dbReference type="Gene3D" id="2.30.120.10">
    <property type="match status" value="1"/>
</dbReference>
<dbReference type="AlphaFoldDB" id="A0A5C6M948"/>
<dbReference type="GO" id="GO:0046872">
    <property type="term" value="F:metal ion binding"/>
    <property type="evidence" value="ECO:0007669"/>
    <property type="project" value="UniProtKB-KW"/>
</dbReference>
<dbReference type="InterPro" id="IPR014395">
    <property type="entry name" value="Pen/GL7ACA/AHL_acylase"/>
</dbReference>
<sequence length="748" mass="84485">MLLTALGGFYASIQGSDGVDWEEYGAARISFDGEEIPTIVAPTWEAIIEAQGFTVAASRLWQMDLIRRKAGGRLAEWFGEAASAHDVRVASEDRLWTANEAVKDLPDSERIYCELYARGVNRFIDEYRFRWGLEYALLRTEPEPWSCMDSILVMIEMASDLSSIAKDEVANEVWRRNLSTEWQAFLFPEIHPWNRPLIGPRDLSASSTLPPPNQYIPRSPINEKQLGAVSEPVAVGSNNWAWTSAAATFVANDPHLGNTVPQIWYPMRLRVSETDWVVGTALPGVPGVVLGMNPSLAWSFTNSGEDVDDYLREEIDDQGKNYLLTGRGESAVWAPLERKKVSIRVRGEREARSIEVIKTRRGPLTEQPELGPGKYSRQWLPLKRGMLRLSIMKLIRAESIEAMNEALDDLRTPSQNVVFADRMGRIAYRLSGVGIKRSRNGRRPMPATDGEWLGYEPQSLRPRTVMTLDGVPTRHIATANDRVVAGRFEGFWASDDRRSRIDELLSSSGDLKLGDMKKIQLDTTSRFRKKLGIWIANRSEFNDESGRSLVQKFRDWSGSSRDDPKLFALTTVAEDHMTRILLGRVSAQFPTADAKVAYRWFNRRAWLTQLLELNDDDAWQVFGLTSKELAQHTMNVLVEKMASVEPHHLQNLFRGQHPFFERVPLLGHVFAVDRPPQWGASDLIDAQQPLHGPSFRGIYDLRDARSSLWSFPVGVSGHAVSGSYSNFQKKWVEDQMIPMLGGPHPPIE</sequence>
<organism evidence="6 7">
    <name type="scientific">Planctomyces bekefii</name>
    <dbReference type="NCBI Taxonomy" id="1653850"/>
    <lineage>
        <taxon>Bacteria</taxon>
        <taxon>Pseudomonadati</taxon>
        <taxon>Planctomycetota</taxon>
        <taxon>Planctomycetia</taxon>
        <taxon>Planctomycetales</taxon>
        <taxon>Planctomycetaceae</taxon>
        <taxon>Planctomyces</taxon>
    </lineage>
</organism>
<feature type="binding site" evidence="5">
    <location>
        <position position="309"/>
    </location>
    <ligand>
        <name>Ca(2+)</name>
        <dbReference type="ChEBI" id="CHEBI:29108"/>
    </ligand>
</feature>
<dbReference type="EMBL" id="SRHE01000075">
    <property type="protein sequence ID" value="TWW10827.1"/>
    <property type="molecule type" value="Genomic_DNA"/>
</dbReference>
<evidence type="ECO:0000313" key="7">
    <source>
        <dbReference type="Proteomes" id="UP000321083"/>
    </source>
</evidence>
<dbReference type="GO" id="GO:0017000">
    <property type="term" value="P:antibiotic biosynthetic process"/>
    <property type="evidence" value="ECO:0007669"/>
    <property type="project" value="InterPro"/>
</dbReference>
<keyword evidence="7" id="KW-1185">Reference proteome</keyword>
<keyword evidence="2" id="KW-0378">Hydrolase</keyword>
<evidence type="ECO:0000256" key="4">
    <source>
        <dbReference type="PIRSR" id="PIRSR001227-1"/>
    </source>
</evidence>
<dbReference type="Gene3D" id="3.60.20.10">
    <property type="entry name" value="Glutamine Phosphoribosylpyrophosphate, subunit 1, domain 1"/>
    <property type="match status" value="1"/>
</dbReference>
<dbReference type="InterPro" id="IPR043146">
    <property type="entry name" value="Penicillin_amidase_N_B-knob"/>
</dbReference>
<feature type="binding site" evidence="5">
    <location>
        <position position="168"/>
    </location>
    <ligand>
        <name>Ca(2+)</name>
        <dbReference type="ChEBI" id="CHEBI:29108"/>
    </ligand>
</feature>
<evidence type="ECO:0000256" key="3">
    <source>
        <dbReference type="ARBA" id="ARBA00023145"/>
    </source>
</evidence>
<dbReference type="Pfam" id="PF01804">
    <property type="entry name" value="Penicil_amidase"/>
    <property type="match status" value="1"/>
</dbReference>
<feature type="active site" description="Nucleophile" evidence="4">
    <location>
        <position position="237"/>
    </location>
</feature>
<gene>
    <name evidence="6" type="ORF">E3A20_05870</name>
</gene>
<comment type="cofactor">
    <cofactor evidence="5">
        <name>Ca(2+)</name>
        <dbReference type="ChEBI" id="CHEBI:29108"/>
    </cofactor>
    <text evidence="5">Binds 1 Ca(2+) ion per dimer.</text>
</comment>
<dbReference type="InterPro" id="IPR029055">
    <property type="entry name" value="Ntn_hydrolases_N"/>
</dbReference>
<protein>
    <submittedName>
        <fullName evidence="6">Penicillin amidase</fullName>
    </submittedName>
</protein>
<keyword evidence="5" id="KW-0479">Metal-binding</keyword>
<dbReference type="InterPro" id="IPR023343">
    <property type="entry name" value="Penicillin_amidase_dom1"/>
</dbReference>
<evidence type="ECO:0000256" key="1">
    <source>
        <dbReference type="ARBA" id="ARBA00006586"/>
    </source>
</evidence>
<dbReference type="InterPro" id="IPR002692">
    <property type="entry name" value="S45"/>
</dbReference>
<dbReference type="Gene3D" id="1.10.439.10">
    <property type="entry name" value="Penicillin Amidohydrolase, domain 1"/>
    <property type="match status" value="1"/>
</dbReference>
<evidence type="ECO:0000256" key="2">
    <source>
        <dbReference type="ARBA" id="ARBA00022801"/>
    </source>
</evidence>
<dbReference type="Proteomes" id="UP000321083">
    <property type="component" value="Unassembled WGS sequence"/>
</dbReference>
<dbReference type="InterPro" id="IPR043147">
    <property type="entry name" value="Penicillin_amidase_A-knob"/>
</dbReference>
<name>A0A5C6M948_9PLAN</name>
<dbReference type="SUPFAM" id="SSF56235">
    <property type="entry name" value="N-terminal nucleophile aminohydrolases (Ntn hydrolases)"/>
    <property type="match status" value="1"/>
</dbReference>
<dbReference type="PANTHER" id="PTHR34218:SF4">
    <property type="entry name" value="ACYL-HOMOSERINE LACTONE ACYLASE QUIP"/>
    <property type="match status" value="1"/>
</dbReference>
<dbReference type="PANTHER" id="PTHR34218">
    <property type="entry name" value="PEPTIDASE S45 PENICILLIN AMIDASE"/>
    <property type="match status" value="1"/>
</dbReference>
<keyword evidence="3" id="KW-0865">Zymogen</keyword>
<comment type="caution">
    <text evidence="6">The sequence shown here is derived from an EMBL/GenBank/DDBJ whole genome shotgun (WGS) entry which is preliminary data.</text>
</comment>
<feature type="binding site" evidence="5">
    <location>
        <position position="306"/>
    </location>
    <ligand>
        <name>Ca(2+)</name>
        <dbReference type="ChEBI" id="CHEBI:29108"/>
    </ligand>
</feature>
<reference evidence="6 7" key="1">
    <citation type="submission" date="2019-08" db="EMBL/GenBank/DDBJ databases">
        <title>100 year-old enigma solved: identification of Planctomyces bekefii, the type genus and species of the phylum Planctomycetes.</title>
        <authorList>
            <person name="Svetlana D.N."/>
            <person name="Overmann J."/>
        </authorList>
    </citation>
    <scope>NUCLEOTIDE SEQUENCE [LARGE SCALE GENOMIC DNA]</scope>
    <source>
        <strain evidence="6">Phe10_nw2017</strain>
    </source>
</reference>
<accession>A0A5C6M948</accession>
<comment type="similarity">
    <text evidence="1">Belongs to the peptidase S45 family.</text>
</comment>
<dbReference type="PIRSF" id="PIRSF001227">
    <property type="entry name" value="Pen_acylase"/>
    <property type="match status" value="1"/>
</dbReference>